<protein>
    <recommendedName>
        <fullName evidence="5">DUF1003 domain-containing protein</fullName>
    </recommendedName>
</protein>
<dbReference type="Proteomes" id="UP000231136">
    <property type="component" value="Unassembled WGS sequence"/>
</dbReference>
<evidence type="ECO:0000313" key="3">
    <source>
        <dbReference type="EMBL" id="PIP86134.1"/>
    </source>
</evidence>
<keyword evidence="1" id="KW-0175">Coiled coil</keyword>
<evidence type="ECO:0000256" key="2">
    <source>
        <dbReference type="SAM" id="Phobius"/>
    </source>
</evidence>
<keyword evidence="2" id="KW-0812">Transmembrane</keyword>
<reference evidence="3 4" key="1">
    <citation type="submission" date="2017-09" db="EMBL/GenBank/DDBJ databases">
        <title>Depth-based differentiation of microbial function through sediment-hosted aquifers and enrichment of novel symbionts in the deep terrestrial subsurface.</title>
        <authorList>
            <person name="Probst A.J."/>
            <person name="Ladd B."/>
            <person name="Jarett J.K."/>
            <person name="Geller-Mcgrath D.E."/>
            <person name="Sieber C.M."/>
            <person name="Emerson J.B."/>
            <person name="Anantharaman K."/>
            <person name="Thomas B.C."/>
            <person name="Malmstrom R."/>
            <person name="Stieglmeier M."/>
            <person name="Klingl A."/>
            <person name="Woyke T."/>
            <person name="Ryan C.M."/>
            <person name="Banfield J.F."/>
        </authorList>
    </citation>
    <scope>NUCLEOTIDE SEQUENCE [LARGE SCALE GENOMIC DNA]</scope>
    <source>
        <strain evidence="3">CG22_combo_CG10-13_8_21_14_all_43_12</strain>
    </source>
</reference>
<organism evidence="3 4">
    <name type="scientific">Candidatus Collierbacteria bacterium CG22_combo_CG10-13_8_21_14_all_43_12</name>
    <dbReference type="NCBI Taxonomy" id="1974537"/>
    <lineage>
        <taxon>Bacteria</taxon>
        <taxon>Candidatus Collieribacteriota</taxon>
    </lineage>
</organism>
<proteinExistence type="predicted"/>
<dbReference type="EMBL" id="PCTR01000026">
    <property type="protein sequence ID" value="PIP86134.1"/>
    <property type="molecule type" value="Genomic_DNA"/>
</dbReference>
<gene>
    <name evidence="3" type="ORF">COW83_00590</name>
</gene>
<dbReference type="AlphaFoldDB" id="A0A2H0DVD1"/>
<name>A0A2H0DVD1_9BACT</name>
<evidence type="ECO:0000313" key="4">
    <source>
        <dbReference type="Proteomes" id="UP000231136"/>
    </source>
</evidence>
<feature type="coiled-coil region" evidence="1">
    <location>
        <begin position="72"/>
        <end position="134"/>
    </location>
</feature>
<sequence>MVKNRPSNLDTLSEKMTYHIGTSASIVIHTLLFIGIFSLRFFGQSTEDILLILTTAVSLEAIYLAIFIQMTVNRTTESLAGVEEDIDDIQEDIDDIQEDVSEDSIEDVDMVKILKDMELRLRDLQKDISTLQKQNKS</sequence>
<feature type="transmembrane region" description="Helical" evidence="2">
    <location>
        <begin position="20"/>
        <end position="42"/>
    </location>
</feature>
<keyword evidence="2" id="KW-0472">Membrane</keyword>
<keyword evidence="2" id="KW-1133">Transmembrane helix</keyword>
<evidence type="ECO:0000256" key="1">
    <source>
        <dbReference type="SAM" id="Coils"/>
    </source>
</evidence>
<feature type="transmembrane region" description="Helical" evidence="2">
    <location>
        <begin position="49"/>
        <end position="68"/>
    </location>
</feature>
<comment type="caution">
    <text evidence="3">The sequence shown here is derived from an EMBL/GenBank/DDBJ whole genome shotgun (WGS) entry which is preliminary data.</text>
</comment>
<evidence type="ECO:0008006" key="5">
    <source>
        <dbReference type="Google" id="ProtNLM"/>
    </source>
</evidence>
<accession>A0A2H0DVD1</accession>